<reference evidence="2 3" key="1">
    <citation type="journal article" date="2019" name="Int. J. Syst. Evol. Microbiol.">
        <title>The Global Catalogue of Microorganisms (GCM) 10K type strain sequencing project: providing services to taxonomists for standard genome sequencing and annotation.</title>
        <authorList>
            <consortium name="The Broad Institute Genomics Platform"/>
            <consortium name="The Broad Institute Genome Sequencing Center for Infectious Disease"/>
            <person name="Wu L."/>
            <person name="Ma J."/>
        </authorList>
    </citation>
    <scope>NUCLEOTIDE SEQUENCE [LARGE SCALE GENOMIC DNA]</scope>
    <source>
        <strain evidence="2 3">CGMCC 1.10390</strain>
    </source>
</reference>
<evidence type="ECO:0000313" key="2">
    <source>
        <dbReference type="EMBL" id="MFD1644251.1"/>
    </source>
</evidence>
<evidence type="ECO:0008006" key="4">
    <source>
        <dbReference type="Google" id="ProtNLM"/>
    </source>
</evidence>
<keyword evidence="1" id="KW-0812">Transmembrane</keyword>
<evidence type="ECO:0000313" key="3">
    <source>
        <dbReference type="Proteomes" id="UP001597034"/>
    </source>
</evidence>
<evidence type="ECO:0000256" key="1">
    <source>
        <dbReference type="SAM" id="Phobius"/>
    </source>
</evidence>
<dbReference type="AlphaFoldDB" id="A0ABD6DHD0"/>
<gene>
    <name evidence="2" type="ORF">ACFSBL_00995</name>
</gene>
<protein>
    <recommendedName>
        <fullName evidence="4">Lycopene cyclase domain-containing protein</fullName>
    </recommendedName>
</protein>
<keyword evidence="3" id="KW-1185">Reference proteome</keyword>
<sequence length="151" mass="16268">MSTVDSLRERVRSPFEQRHDAATTALVVGWALVLGLVAGWVVADFEVRQLATVVVALAAGILLYGRETPRDIVAGGLYMLAALLALFPVAYELHVFTVTGMAGVDSPWTHVLTVSDLLLFALFLAVAAVPALLAFLVGNWTVVRRRLAALR</sequence>
<dbReference type="RefSeq" id="WP_256399531.1">
    <property type="nucleotide sequence ID" value="NZ_JANHJR010000002.1"/>
</dbReference>
<accession>A0ABD6DHD0</accession>
<dbReference type="EMBL" id="JBHUDO010000001">
    <property type="protein sequence ID" value="MFD1644251.1"/>
    <property type="molecule type" value="Genomic_DNA"/>
</dbReference>
<feature type="transmembrane region" description="Helical" evidence="1">
    <location>
        <begin position="21"/>
        <end position="41"/>
    </location>
</feature>
<feature type="transmembrane region" description="Helical" evidence="1">
    <location>
        <begin position="77"/>
        <end position="97"/>
    </location>
</feature>
<feature type="transmembrane region" description="Helical" evidence="1">
    <location>
        <begin position="47"/>
        <end position="65"/>
    </location>
</feature>
<comment type="caution">
    <text evidence="2">The sequence shown here is derived from an EMBL/GenBank/DDBJ whole genome shotgun (WGS) entry which is preliminary data.</text>
</comment>
<name>A0ABD6DHD0_9EURY</name>
<proteinExistence type="predicted"/>
<dbReference type="Proteomes" id="UP001597034">
    <property type="component" value="Unassembled WGS sequence"/>
</dbReference>
<keyword evidence="1" id="KW-1133">Transmembrane helix</keyword>
<keyword evidence="1" id="KW-0472">Membrane</keyword>
<feature type="transmembrane region" description="Helical" evidence="1">
    <location>
        <begin position="117"/>
        <end position="142"/>
    </location>
</feature>
<organism evidence="2 3">
    <name type="scientific">Haloarchaeobius litoreus</name>
    <dbReference type="NCBI Taxonomy" id="755306"/>
    <lineage>
        <taxon>Archaea</taxon>
        <taxon>Methanobacteriati</taxon>
        <taxon>Methanobacteriota</taxon>
        <taxon>Stenosarchaea group</taxon>
        <taxon>Halobacteria</taxon>
        <taxon>Halobacteriales</taxon>
        <taxon>Halorubellaceae</taxon>
        <taxon>Haloarchaeobius</taxon>
    </lineage>
</organism>